<organism evidence="2 3">
    <name type="scientific">Colletotrichum plurivorum</name>
    <dbReference type="NCBI Taxonomy" id="2175906"/>
    <lineage>
        <taxon>Eukaryota</taxon>
        <taxon>Fungi</taxon>
        <taxon>Dikarya</taxon>
        <taxon>Ascomycota</taxon>
        <taxon>Pezizomycotina</taxon>
        <taxon>Sordariomycetes</taxon>
        <taxon>Hypocreomycetidae</taxon>
        <taxon>Glomerellales</taxon>
        <taxon>Glomerellaceae</taxon>
        <taxon>Colletotrichum</taxon>
        <taxon>Colletotrichum orchidearum species complex</taxon>
    </lineage>
</organism>
<comment type="caution">
    <text evidence="2">The sequence shown here is derived from an EMBL/GenBank/DDBJ whole genome shotgun (WGS) entry which is preliminary data.</text>
</comment>
<dbReference type="EMBL" id="WIGO01000145">
    <property type="protein sequence ID" value="KAF6826968.1"/>
    <property type="molecule type" value="Genomic_DNA"/>
</dbReference>
<accession>A0A8H6NBN9</accession>
<dbReference type="AlphaFoldDB" id="A0A8H6NBN9"/>
<proteinExistence type="predicted"/>
<name>A0A8H6NBN9_9PEZI</name>
<evidence type="ECO:0000256" key="1">
    <source>
        <dbReference type="SAM" id="MobiDB-lite"/>
    </source>
</evidence>
<feature type="compositionally biased region" description="Acidic residues" evidence="1">
    <location>
        <begin position="86"/>
        <end position="100"/>
    </location>
</feature>
<evidence type="ECO:0000313" key="2">
    <source>
        <dbReference type="EMBL" id="KAF6826968.1"/>
    </source>
</evidence>
<gene>
    <name evidence="2" type="ORF">CPLU01_09342</name>
</gene>
<reference evidence="2" key="1">
    <citation type="journal article" date="2020" name="Phytopathology">
        <title>Genome Sequence Resources of Colletotrichum truncatum, C. plurivorum, C. musicola, and C. sojae: Four Species Pathogenic to Soybean (Glycine max).</title>
        <authorList>
            <person name="Rogerio F."/>
            <person name="Boufleur T.R."/>
            <person name="Ciampi-Guillardi M."/>
            <person name="Sukno S.A."/>
            <person name="Thon M.R."/>
            <person name="Massola Junior N.S."/>
            <person name="Baroncelli R."/>
        </authorList>
    </citation>
    <scope>NUCLEOTIDE SEQUENCE</scope>
    <source>
        <strain evidence="2">LFN00145</strain>
    </source>
</reference>
<dbReference type="Proteomes" id="UP000654918">
    <property type="component" value="Unassembled WGS sequence"/>
</dbReference>
<evidence type="ECO:0000313" key="3">
    <source>
        <dbReference type="Proteomes" id="UP000654918"/>
    </source>
</evidence>
<sequence>MGVSYEILRCGDVPEGPEKLILKLSWKALERELLVNVKDWCKATWIALDDCLGTAREMRVVVKEGTGPRKPSAKRKRERGDGEREGENEDVQMEDAEGEG</sequence>
<keyword evidence="3" id="KW-1185">Reference proteome</keyword>
<protein>
    <submittedName>
        <fullName evidence="2">MOZ/SAS family protein</fullName>
    </submittedName>
</protein>
<feature type="region of interest" description="Disordered" evidence="1">
    <location>
        <begin position="62"/>
        <end position="100"/>
    </location>
</feature>